<dbReference type="RefSeq" id="WP_035461659.1">
    <property type="nucleotide sequence ID" value="NZ_JBHLZN010000001.1"/>
</dbReference>
<keyword evidence="1" id="KW-0732">Signal</keyword>
<comment type="caution">
    <text evidence="2">The sequence shown here is derived from an EMBL/GenBank/DDBJ whole genome shotgun (WGS) entry which is preliminary data.</text>
</comment>
<protein>
    <submittedName>
        <fullName evidence="2">DUF3047 domain-containing protein</fullName>
    </submittedName>
</protein>
<dbReference type="Proteomes" id="UP001589628">
    <property type="component" value="Unassembled WGS sequence"/>
</dbReference>
<evidence type="ECO:0000313" key="3">
    <source>
        <dbReference type="Proteomes" id="UP001589628"/>
    </source>
</evidence>
<sequence length="212" mass="23817">MKAQVGYIGGMVLMLTGSVGAQAEVLDFADLSLWQTQRFSGQTAYQTRQQAEGWVLEAQANASASGLLRPINLASETQPRLRWRWKVDNLPIKGAELSKAGDDFPARVYVVAEGLFPWQTLALNYVWASEQPQYSHWLSPYTKQACLIALESGQANLQQWQQYERDLVADFQRCFAKVPKRFSHIAVMTDTDNGGGQARAWYGPIELFLMIP</sequence>
<keyword evidence="3" id="KW-1185">Reference proteome</keyword>
<name>A0ABV5ZAB7_9GAMM</name>
<organism evidence="2 3">
    <name type="scientific">Balneatrix alpica</name>
    <dbReference type="NCBI Taxonomy" id="75684"/>
    <lineage>
        <taxon>Bacteria</taxon>
        <taxon>Pseudomonadati</taxon>
        <taxon>Pseudomonadota</taxon>
        <taxon>Gammaproteobacteria</taxon>
        <taxon>Oceanospirillales</taxon>
        <taxon>Balneatrichaceae</taxon>
        <taxon>Balneatrix</taxon>
    </lineage>
</organism>
<feature type="chain" id="PRO_5045140321" evidence="1">
    <location>
        <begin position="24"/>
        <end position="212"/>
    </location>
</feature>
<reference evidence="2 3" key="1">
    <citation type="submission" date="2024-09" db="EMBL/GenBank/DDBJ databases">
        <authorList>
            <person name="Sun Q."/>
            <person name="Mori K."/>
        </authorList>
    </citation>
    <scope>NUCLEOTIDE SEQUENCE [LARGE SCALE GENOMIC DNA]</scope>
    <source>
        <strain evidence="2 3">ATCC 51285</strain>
    </source>
</reference>
<dbReference type="EMBL" id="JBHLZN010000001">
    <property type="protein sequence ID" value="MFB9885795.1"/>
    <property type="molecule type" value="Genomic_DNA"/>
</dbReference>
<evidence type="ECO:0000256" key="1">
    <source>
        <dbReference type="SAM" id="SignalP"/>
    </source>
</evidence>
<proteinExistence type="predicted"/>
<evidence type="ECO:0000313" key="2">
    <source>
        <dbReference type="EMBL" id="MFB9885795.1"/>
    </source>
</evidence>
<accession>A0ABV5ZAB7</accession>
<dbReference type="InterPro" id="IPR021409">
    <property type="entry name" value="DUF3047"/>
</dbReference>
<gene>
    <name evidence="2" type="ORF">ACFFLH_05185</name>
</gene>
<dbReference type="Pfam" id="PF11249">
    <property type="entry name" value="DUF3047"/>
    <property type="match status" value="1"/>
</dbReference>
<feature type="signal peptide" evidence="1">
    <location>
        <begin position="1"/>
        <end position="23"/>
    </location>
</feature>